<evidence type="ECO:0000256" key="1">
    <source>
        <dbReference type="SAM" id="MobiDB-lite"/>
    </source>
</evidence>
<organism evidence="3 6">
    <name type="scientific">Streptomyces avermitilis</name>
    <dbReference type="NCBI Taxonomy" id="33903"/>
    <lineage>
        <taxon>Bacteria</taxon>
        <taxon>Bacillati</taxon>
        <taxon>Actinomycetota</taxon>
        <taxon>Actinomycetes</taxon>
        <taxon>Kitasatosporales</taxon>
        <taxon>Streptomycetaceae</taxon>
        <taxon>Streptomyces</taxon>
    </lineage>
</organism>
<gene>
    <name evidence="3" type="ORF">SAV14893_049390</name>
    <name evidence="4" type="ORF">SAV31267_037260</name>
</gene>
<protein>
    <submittedName>
        <fullName evidence="3">Uncharacterized protein</fullName>
    </submittedName>
</protein>
<dbReference type="Proteomes" id="UP000302139">
    <property type="component" value="Unassembled WGS sequence"/>
</dbReference>
<name>A0A4D4M004_STRAX</name>
<dbReference type="AlphaFoldDB" id="A0A4D4M004"/>
<proteinExistence type="predicted"/>
<evidence type="ECO:0000313" key="3">
    <source>
        <dbReference type="EMBL" id="GDY65546.1"/>
    </source>
</evidence>
<dbReference type="OMA" id="WTRIELT"/>
<reference evidence="3 6" key="2">
    <citation type="submission" date="2019-04" db="EMBL/GenBank/DDBJ databases">
        <title>Draft genome sequences of Streptomyces avermitilis NBRC 14893.</title>
        <authorList>
            <person name="Komaki H."/>
            <person name="Tamura T."/>
            <person name="Hosoyama A."/>
        </authorList>
    </citation>
    <scope>NUCLEOTIDE SEQUENCE [LARGE SCALE GENOMIC DNA]</scope>
    <source>
        <strain evidence="3 6">NBRC 14893</strain>
    </source>
</reference>
<keyword evidence="2" id="KW-0472">Membrane</keyword>
<keyword evidence="2" id="KW-1133">Transmembrane helix</keyword>
<sequence length="250" mass="25861">MAENESDAGERAVDALMAAITDEPLPAGAETDGALMAEHRAALADVAVLREQLGIIGAALAEPEGAAERPAPVPAPREHAGRPPGRPGRRSRRPAARAVAFGTLVAAAVAGAVVGMGWLAASGGDGVSADSKASGGKADASSRTAPGYVACARLIVEGTVADVEPVPGADQDRIALAVDRYYKPAAGKDQVTFVMDHDVDPRLHQGDHVLIGIPRDSAVPDIWTTGEKDIAHERAWIRKALPESRNLICE</sequence>
<accession>A0A4D4M004</accession>
<evidence type="ECO:0000256" key="2">
    <source>
        <dbReference type="SAM" id="Phobius"/>
    </source>
</evidence>
<dbReference type="RefSeq" id="WP_010986802.1">
    <property type="nucleotide sequence ID" value="NZ_BAABTN010000099.1"/>
</dbReference>
<feature type="transmembrane region" description="Helical" evidence="2">
    <location>
        <begin position="98"/>
        <end position="121"/>
    </location>
</feature>
<evidence type="ECO:0000313" key="4">
    <source>
        <dbReference type="EMBL" id="GDY74241.1"/>
    </source>
</evidence>
<dbReference type="EMBL" id="BJHY01000001">
    <property type="protein sequence ID" value="GDY74241.1"/>
    <property type="molecule type" value="Genomic_DNA"/>
</dbReference>
<dbReference type="Proteomes" id="UP000299211">
    <property type="component" value="Unassembled WGS sequence"/>
</dbReference>
<comment type="caution">
    <text evidence="3">The sequence shown here is derived from an EMBL/GenBank/DDBJ whole genome shotgun (WGS) entry which is preliminary data.</text>
</comment>
<dbReference type="EMBL" id="BJHX01000001">
    <property type="protein sequence ID" value="GDY65546.1"/>
    <property type="molecule type" value="Genomic_DNA"/>
</dbReference>
<evidence type="ECO:0000313" key="5">
    <source>
        <dbReference type="Proteomes" id="UP000299211"/>
    </source>
</evidence>
<reference evidence="4 5" key="1">
    <citation type="submission" date="2019-04" db="EMBL/GenBank/DDBJ databases">
        <title>Draft genome sequences of Streptomyces avermitilis ATCC 31267.</title>
        <authorList>
            <person name="Komaki H."/>
            <person name="Tamura T."/>
            <person name="Hosoyama A."/>
        </authorList>
    </citation>
    <scope>NUCLEOTIDE SEQUENCE [LARGE SCALE GENOMIC DNA]</scope>
    <source>
        <strain evidence="4 5">ATCC 31267</strain>
    </source>
</reference>
<dbReference type="STRING" id="33903.AQJ43_24340"/>
<feature type="region of interest" description="Disordered" evidence="1">
    <location>
        <begin position="64"/>
        <end position="94"/>
    </location>
</feature>
<dbReference type="GeneID" id="41542491"/>
<keyword evidence="2" id="KW-0812">Transmembrane</keyword>
<evidence type="ECO:0000313" key="6">
    <source>
        <dbReference type="Proteomes" id="UP000302139"/>
    </source>
</evidence>